<evidence type="ECO:0000313" key="3">
    <source>
        <dbReference type="Proteomes" id="UP000271573"/>
    </source>
</evidence>
<dbReference type="PANTHER" id="PTHR34595">
    <property type="entry name" value="BLR5612 PROTEIN"/>
    <property type="match status" value="1"/>
</dbReference>
<protein>
    <recommendedName>
        <fullName evidence="1">DUF403 domain-containing protein</fullName>
    </recommendedName>
</protein>
<dbReference type="PANTHER" id="PTHR34595:SF7">
    <property type="entry name" value="SLL1039 PROTEIN"/>
    <property type="match status" value="1"/>
</dbReference>
<accession>A0A3G9J1K9</accession>
<organism evidence="2 3">
    <name type="scientific">Nocardioides baekrokdamisoli</name>
    <dbReference type="NCBI Taxonomy" id="1804624"/>
    <lineage>
        <taxon>Bacteria</taxon>
        <taxon>Bacillati</taxon>
        <taxon>Actinomycetota</taxon>
        <taxon>Actinomycetes</taxon>
        <taxon>Propionibacteriales</taxon>
        <taxon>Nocardioidaceae</taxon>
        <taxon>Nocardioides</taxon>
    </lineage>
</organism>
<dbReference type="KEGG" id="nbe:Back2_28300"/>
<dbReference type="AlphaFoldDB" id="A0A3G9J1K9"/>
<evidence type="ECO:0000313" key="2">
    <source>
        <dbReference type="EMBL" id="BBH18543.1"/>
    </source>
</evidence>
<dbReference type="RefSeq" id="WP_125569833.1">
    <property type="nucleotide sequence ID" value="NZ_AP019307.1"/>
</dbReference>
<keyword evidence="3" id="KW-1185">Reference proteome</keyword>
<sequence length="311" mass="34023">MLSRIAESLFWIGRYVERAEGTARILDVQTQLILEDPTVDEALTCAGVLAVMGIPAEPGELVDVREMLRRLVYDASCDTSIAACLIAARESARRARETLSTSLWEVINTTYREIPLGTFAANPRLFSWVRDRAALINGTADSTMMRDEPWRFLVLGRSIERADMTARLVASAAVASGDAWTTTLRACGGHEAFLRTHAGVVTDQGAAEFLLRGSLFPRSVVAALNRAEQELAYLEALGGHVGVRGEAERLLGKIRADLEYRTPEDLLNNLPLEMELLQRSCVAGTNAITGRYFAGAEARHWRGGGMAEGDQ</sequence>
<dbReference type="OrthoDB" id="9803532at2"/>
<name>A0A3G9J1K9_9ACTN</name>
<evidence type="ECO:0000259" key="1">
    <source>
        <dbReference type="Pfam" id="PF04168"/>
    </source>
</evidence>
<gene>
    <name evidence="2" type="ORF">Back2_28300</name>
</gene>
<proteinExistence type="predicted"/>
<dbReference type="Pfam" id="PF04168">
    <property type="entry name" value="Alpha-E"/>
    <property type="match status" value="1"/>
</dbReference>
<dbReference type="InterPro" id="IPR051680">
    <property type="entry name" value="ATP-dep_Glu-Cys_Ligase-2"/>
</dbReference>
<reference evidence="2 3" key="1">
    <citation type="submission" date="2018-11" db="EMBL/GenBank/DDBJ databases">
        <title>Complete genome sequence of Nocardioides baekrokdamisoli strain KCTC 39748.</title>
        <authorList>
            <person name="Kang S.W."/>
            <person name="Lee K.C."/>
            <person name="Kim K.K."/>
            <person name="Kim J.S."/>
            <person name="Kim D.S."/>
            <person name="Ko S.H."/>
            <person name="Yang S.H."/>
            <person name="Shin Y.K."/>
            <person name="Lee J.S."/>
        </authorList>
    </citation>
    <scope>NUCLEOTIDE SEQUENCE [LARGE SCALE GENOMIC DNA]</scope>
    <source>
        <strain evidence="2 3">KCTC 39748</strain>
    </source>
</reference>
<feature type="domain" description="DUF403" evidence="1">
    <location>
        <begin position="1"/>
        <end position="293"/>
    </location>
</feature>
<dbReference type="InterPro" id="IPR007296">
    <property type="entry name" value="DUF403"/>
</dbReference>
<dbReference type="EMBL" id="AP019307">
    <property type="protein sequence ID" value="BBH18543.1"/>
    <property type="molecule type" value="Genomic_DNA"/>
</dbReference>
<dbReference type="Proteomes" id="UP000271573">
    <property type="component" value="Chromosome"/>
</dbReference>